<keyword evidence="2" id="KW-1185">Reference proteome</keyword>
<reference evidence="1" key="1">
    <citation type="submission" date="2022-06" db="EMBL/GenBank/DDBJ databases">
        <title>Phylogenomic reconstructions and comparative analyses of Kickxellomycotina fungi.</title>
        <authorList>
            <person name="Reynolds N.K."/>
            <person name="Stajich J.E."/>
            <person name="Barry K."/>
            <person name="Grigoriev I.V."/>
            <person name="Crous P."/>
            <person name="Smith M.E."/>
        </authorList>
    </citation>
    <scope>NUCLEOTIDE SEQUENCE</scope>
    <source>
        <strain evidence="1">RSA 2271</strain>
    </source>
</reference>
<organism evidence="1 2">
    <name type="scientific">Spiromyces aspiralis</name>
    <dbReference type="NCBI Taxonomy" id="68401"/>
    <lineage>
        <taxon>Eukaryota</taxon>
        <taxon>Fungi</taxon>
        <taxon>Fungi incertae sedis</taxon>
        <taxon>Zoopagomycota</taxon>
        <taxon>Kickxellomycotina</taxon>
        <taxon>Kickxellomycetes</taxon>
        <taxon>Kickxellales</taxon>
        <taxon>Kickxellaceae</taxon>
        <taxon>Spiromyces</taxon>
    </lineage>
</organism>
<evidence type="ECO:0000313" key="1">
    <source>
        <dbReference type="EMBL" id="KAJ1676594.1"/>
    </source>
</evidence>
<evidence type="ECO:0000313" key="2">
    <source>
        <dbReference type="Proteomes" id="UP001145114"/>
    </source>
</evidence>
<accession>A0ACC1HQF6</accession>
<dbReference type="EMBL" id="JAMZIH010003825">
    <property type="protein sequence ID" value="KAJ1676594.1"/>
    <property type="molecule type" value="Genomic_DNA"/>
</dbReference>
<proteinExistence type="predicted"/>
<gene>
    <name evidence="1" type="ORF">EV182_007872</name>
</gene>
<protein>
    <submittedName>
        <fullName evidence="1">Uncharacterized protein</fullName>
    </submittedName>
</protein>
<name>A0ACC1HQF6_9FUNG</name>
<feature type="non-terminal residue" evidence="1">
    <location>
        <position position="1"/>
    </location>
</feature>
<sequence>QFDKYMPSPNQLHVRRLDVDVAPSDLLNTNIVGGKITEAGVRNNISVALIYMANWLNGVGCVPIHNLMEDAATAEISRSQLFQWVAHRCRTDDGQVITPEWAANILDEETSKLAATKKYPKLQLAKLRLGSQMNGSTYDDFLTTLCYDDIIKVDAGSRL</sequence>
<comment type="caution">
    <text evidence="1">The sequence shown here is derived from an EMBL/GenBank/DDBJ whole genome shotgun (WGS) entry which is preliminary data.</text>
</comment>
<dbReference type="Proteomes" id="UP001145114">
    <property type="component" value="Unassembled WGS sequence"/>
</dbReference>